<comment type="caution">
    <text evidence="3">The sequence shown here is derived from an EMBL/GenBank/DDBJ whole genome shotgun (WGS) entry which is preliminary data.</text>
</comment>
<evidence type="ECO:0000259" key="2">
    <source>
        <dbReference type="Pfam" id="PF00326"/>
    </source>
</evidence>
<gene>
    <name evidence="3" type="ORF">FFLO_06756</name>
</gene>
<name>A0A8K0JER5_9TREE</name>
<accession>A0A8K0JER5</accession>
<dbReference type="Proteomes" id="UP000812966">
    <property type="component" value="Unassembled WGS sequence"/>
</dbReference>
<dbReference type="PANTHER" id="PTHR48081">
    <property type="entry name" value="AB HYDROLASE SUPERFAMILY PROTEIN C4A8.06C"/>
    <property type="match status" value="1"/>
</dbReference>
<reference evidence="3" key="1">
    <citation type="submission" date="2020-04" db="EMBL/GenBank/DDBJ databases">
        <title>Analysis of mating type loci in Filobasidium floriforme.</title>
        <authorList>
            <person name="Nowrousian M."/>
        </authorList>
    </citation>
    <scope>NUCLEOTIDE SEQUENCE</scope>
    <source>
        <strain evidence="3">CBS 6242</strain>
    </source>
</reference>
<keyword evidence="1" id="KW-0378">Hydrolase</keyword>
<dbReference type="Pfam" id="PF00326">
    <property type="entry name" value="Peptidase_S9"/>
    <property type="match status" value="1"/>
</dbReference>
<dbReference type="GO" id="GO:0006508">
    <property type="term" value="P:proteolysis"/>
    <property type="evidence" value="ECO:0007669"/>
    <property type="project" value="InterPro"/>
</dbReference>
<dbReference type="Gene3D" id="3.40.50.1820">
    <property type="entry name" value="alpha/beta hydrolase"/>
    <property type="match status" value="1"/>
</dbReference>
<feature type="domain" description="Peptidase S9 prolyl oligopeptidase catalytic" evidence="2">
    <location>
        <begin position="293"/>
        <end position="365"/>
    </location>
</feature>
<evidence type="ECO:0000256" key="1">
    <source>
        <dbReference type="ARBA" id="ARBA00022801"/>
    </source>
</evidence>
<dbReference type="InterPro" id="IPR029058">
    <property type="entry name" value="AB_hydrolase_fold"/>
</dbReference>
<dbReference type="AlphaFoldDB" id="A0A8K0JER5"/>
<dbReference type="GO" id="GO:0008236">
    <property type="term" value="F:serine-type peptidase activity"/>
    <property type="evidence" value="ECO:0007669"/>
    <property type="project" value="InterPro"/>
</dbReference>
<dbReference type="EMBL" id="JABELV010000256">
    <property type="protein sequence ID" value="KAG7527609.1"/>
    <property type="molecule type" value="Genomic_DNA"/>
</dbReference>
<protein>
    <recommendedName>
        <fullName evidence="2">Peptidase S9 prolyl oligopeptidase catalytic domain-containing protein</fullName>
    </recommendedName>
</protein>
<organism evidence="3 4">
    <name type="scientific">Filobasidium floriforme</name>
    <dbReference type="NCBI Taxonomy" id="5210"/>
    <lineage>
        <taxon>Eukaryota</taxon>
        <taxon>Fungi</taxon>
        <taxon>Dikarya</taxon>
        <taxon>Basidiomycota</taxon>
        <taxon>Agaricomycotina</taxon>
        <taxon>Tremellomycetes</taxon>
        <taxon>Filobasidiales</taxon>
        <taxon>Filobasidiaceae</taxon>
        <taxon>Filobasidium</taxon>
    </lineage>
</organism>
<evidence type="ECO:0000313" key="4">
    <source>
        <dbReference type="Proteomes" id="UP000812966"/>
    </source>
</evidence>
<evidence type="ECO:0000313" key="3">
    <source>
        <dbReference type="EMBL" id="KAG7527609.1"/>
    </source>
</evidence>
<dbReference type="SUPFAM" id="SSF53474">
    <property type="entry name" value="alpha/beta-Hydrolases"/>
    <property type="match status" value="1"/>
</dbReference>
<dbReference type="InterPro" id="IPR001375">
    <property type="entry name" value="Peptidase_S9_cat"/>
</dbReference>
<sequence>MNKLASTTIIHVNRYATTRSGLELFANFHYSPQCRSELADGGQRGGVISYHPGGMFTGSRDMDFVFPTVKQAILDDGHILVQPGHRLLVPTSGHEILQDIRSFFDYLESDRFLAALPAGVNPDLNKVLVSGFSGGGYVARLAAIELHERNLRSGQGKSKLGCVGLLSYFGMGGDVIKSPWIRAEGPQGDDNDTDSEIFDTISRLYARGEISDSPYPAEKRLKGWENDLEREPIWDWWNRCGTLSDTLCGTRGELRGSWGRSDSKKAEEVVPEKHHGLFPQIYFEGLGMGSGFPPTMLVHGTTDELVPFEESVTTRDQLQKAGVDVELVAVPGVDHWLRYSGKEESPVETEQAHAKVVEFIRRCIGRTV</sequence>
<keyword evidence="4" id="KW-1185">Reference proteome</keyword>
<dbReference type="InterPro" id="IPR050300">
    <property type="entry name" value="GDXG_lipolytic_enzyme"/>
</dbReference>
<proteinExistence type="predicted"/>